<accession>A0A538T502</accession>
<dbReference type="EMBL" id="VBOS01000070">
    <property type="protein sequence ID" value="TMQ58715.1"/>
    <property type="molecule type" value="Genomic_DNA"/>
</dbReference>
<evidence type="ECO:0000256" key="3">
    <source>
        <dbReference type="ARBA" id="ARBA00022827"/>
    </source>
</evidence>
<evidence type="ECO:0000256" key="1">
    <source>
        <dbReference type="ARBA" id="ARBA00007532"/>
    </source>
</evidence>
<evidence type="ECO:0000256" key="2">
    <source>
        <dbReference type="ARBA" id="ARBA00022630"/>
    </source>
</evidence>
<gene>
    <name evidence="7" type="ORF">E6K72_02285</name>
</gene>
<evidence type="ECO:0000313" key="8">
    <source>
        <dbReference type="Proteomes" id="UP000317716"/>
    </source>
</evidence>
<evidence type="ECO:0000256" key="4">
    <source>
        <dbReference type="PIRSR" id="PIRSR000350-3"/>
    </source>
</evidence>
<dbReference type="GO" id="GO:0016491">
    <property type="term" value="F:oxidoreductase activity"/>
    <property type="evidence" value="ECO:0007669"/>
    <property type="project" value="InterPro"/>
</dbReference>
<name>A0A538T502_UNCEI</name>
<dbReference type="InterPro" id="IPR004099">
    <property type="entry name" value="Pyr_nucl-diS_OxRdtase_dimer"/>
</dbReference>
<reference evidence="7 8" key="1">
    <citation type="journal article" date="2019" name="Nat. Microbiol.">
        <title>Mediterranean grassland soil C-N compound turnover is dependent on rainfall and depth, and is mediated by genomically divergent microorganisms.</title>
        <authorList>
            <person name="Diamond S."/>
            <person name="Andeer P.F."/>
            <person name="Li Z."/>
            <person name="Crits-Christoph A."/>
            <person name="Burstein D."/>
            <person name="Anantharaman K."/>
            <person name="Lane K.R."/>
            <person name="Thomas B.C."/>
            <person name="Pan C."/>
            <person name="Northen T.R."/>
            <person name="Banfield J.F."/>
        </authorList>
    </citation>
    <scope>NUCLEOTIDE SEQUENCE [LARGE SCALE GENOMIC DNA]</scope>
    <source>
        <strain evidence="7">WS_2</strain>
    </source>
</reference>
<proteinExistence type="inferred from homology"/>
<dbReference type="Pfam" id="PF02852">
    <property type="entry name" value="Pyr_redox_dim"/>
    <property type="match status" value="1"/>
</dbReference>
<organism evidence="7 8">
    <name type="scientific">Eiseniibacteriota bacterium</name>
    <dbReference type="NCBI Taxonomy" id="2212470"/>
    <lineage>
        <taxon>Bacteria</taxon>
        <taxon>Candidatus Eiseniibacteriota</taxon>
    </lineage>
</organism>
<keyword evidence="2" id="KW-0285">Flavoprotein</keyword>
<dbReference type="PANTHER" id="PTHR43014">
    <property type="entry name" value="MERCURIC REDUCTASE"/>
    <property type="match status" value="1"/>
</dbReference>
<dbReference type="PRINTS" id="PR00411">
    <property type="entry name" value="PNDRDTASEI"/>
</dbReference>
<dbReference type="GO" id="GO:0000166">
    <property type="term" value="F:nucleotide binding"/>
    <property type="evidence" value="ECO:0007669"/>
    <property type="project" value="UniProtKB-KW"/>
</dbReference>
<dbReference type="InterPro" id="IPR023753">
    <property type="entry name" value="FAD/NAD-binding_dom"/>
</dbReference>
<evidence type="ECO:0000259" key="5">
    <source>
        <dbReference type="Pfam" id="PF02852"/>
    </source>
</evidence>
<dbReference type="InterPro" id="IPR001100">
    <property type="entry name" value="Pyr_nuc-diS_OxRdtase"/>
</dbReference>
<feature type="domain" description="Pyridine nucleotide-disulphide oxidoreductase dimerisation" evidence="5">
    <location>
        <begin position="344"/>
        <end position="403"/>
    </location>
</feature>
<dbReference type="Gene3D" id="3.30.390.30">
    <property type="match status" value="1"/>
</dbReference>
<sequence length="453" mass="47564">MNVVVIGSGPAGVMAAIRSAELGAQTALVTRGAFGGMAANDGPVPVRTLAYAARLMRDARQLERYGVTVSSPRLDYERLLERVRQVVAEVRDHSSLRHEIDRLGVRVHEHAGTARFGDAHTIEAGSGLRLPADRVVLCPGGASRRLGVPGSELAATHSDAWSLREVPRSLLVVGAGMTGLQVATVFHAFGARVQLVQSGPRILAAEDPEVSAAVAETLRAMGIEVREGIGTIGSLEKTAGGVRVHVSKDGVRDALEAALVVTTIGWVAETTGLDLAAAGVETDARGFVQVDDYLQTSAPHVFAAGDVLGRALIVPPALHDGYVAATNAVQGRALRRESSPDPIGSFTDPEYAHVGIREDQAPAGAFVVGRVHFGETTRTLIDGRTTGFCKIMAERGSGVQVAAVAMAGGLRVDQLARVPLSYPTYAGILARAAYRAAREIDPTLNVLEHRDSG</sequence>
<feature type="binding site" evidence="4">
    <location>
        <position position="306"/>
    </location>
    <ligand>
        <name>FAD</name>
        <dbReference type="ChEBI" id="CHEBI:57692"/>
    </ligand>
</feature>
<dbReference type="InterPro" id="IPR036188">
    <property type="entry name" value="FAD/NAD-bd_sf"/>
</dbReference>
<comment type="caution">
    <text evidence="7">The sequence shown here is derived from an EMBL/GenBank/DDBJ whole genome shotgun (WGS) entry which is preliminary data.</text>
</comment>
<protein>
    <submittedName>
        <fullName evidence="7">NAD(P)/FAD-dependent oxidoreductase</fullName>
    </submittedName>
</protein>
<dbReference type="SUPFAM" id="SSF51905">
    <property type="entry name" value="FAD/NAD(P)-binding domain"/>
    <property type="match status" value="1"/>
</dbReference>
<keyword evidence="4" id="KW-0547">Nucleotide-binding</keyword>
<keyword evidence="4" id="KW-0520">NAD</keyword>
<dbReference type="Pfam" id="PF07992">
    <property type="entry name" value="Pyr_redox_2"/>
    <property type="match status" value="1"/>
</dbReference>
<evidence type="ECO:0000259" key="6">
    <source>
        <dbReference type="Pfam" id="PF07992"/>
    </source>
</evidence>
<keyword evidence="3 4" id="KW-0274">FAD</keyword>
<dbReference type="Proteomes" id="UP000317716">
    <property type="component" value="Unassembled WGS sequence"/>
</dbReference>
<feature type="domain" description="FAD/NAD(P)-binding" evidence="6">
    <location>
        <begin position="1"/>
        <end position="321"/>
    </location>
</feature>
<dbReference type="PIRSF" id="PIRSF000350">
    <property type="entry name" value="Mercury_reductase_MerA"/>
    <property type="match status" value="1"/>
</dbReference>
<dbReference type="SUPFAM" id="SSF55424">
    <property type="entry name" value="FAD/NAD-linked reductases, dimerisation (C-terminal) domain"/>
    <property type="match status" value="1"/>
</dbReference>
<dbReference type="Gene3D" id="3.50.50.60">
    <property type="entry name" value="FAD/NAD(P)-binding domain"/>
    <property type="match status" value="2"/>
</dbReference>
<dbReference type="PANTHER" id="PTHR43014:SF5">
    <property type="entry name" value="GLUTATHIONE REDUCTASE (NADPH)"/>
    <property type="match status" value="1"/>
</dbReference>
<comment type="similarity">
    <text evidence="1">Belongs to the class-I pyridine nucleotide-disulfide oxidoreductase family.</text>
</comment>
<dbReference type="AlphaFoldDB" id="A0A538T502"/>
<evidence type="ECO:0000313" key="7">
    <source>
        <dbReference type="EMBL" id="TMQ58715.1"/>
    </source>
</evidence>
<dbReference type="PRINTS" id="PR00368">
    <property type="entry name" value="FADPNR"/>
</dbReference>
<feature type="binding site" evidence="4">
    <location>
        <position position="265"/>
    </location>
    <ligand>
        <name>NAD(+)</name>
        <dbReference type="ChEBI" id="CHEBI:57540"/>
    </ligand>
</feature>
<comment type="cofactor">
    <cofactor evidence="4">
        <name>FAD</name>
        <dbReference type="ChEBI" id="CHEBI:57692"/>
    </cofactor>
    <text evidence="4">Binds 1 FAD per subunit.</text>
</comment>
<dbReference type="InterPro" id="IPR016156">
    <property type="entry name" value="FAD/NAD-linked_Rdtase_dimer_sf"/>
</dbReference>